<dbReference type="GO" id="GO:0016491">
    <property type="term" value="F:oxidoreductase activity"/>
    <property type="evidence" value="ECO:0007669"/>
    <property type="project" value="InterPro"/>
</dbReference>
<dbReference type="Gene3D" id="3.90.180.10">
    <property type="entry name" value="Medium-chain alcohol dehydrogenases, catalytic domain"/>
    <property type="match status" value="1"/>
</dbReference>
<dbReference type="Pfam" id="PF08240">
    <property type="entry name" value="ADH_N"/>
    <property type="match status" value="1"/>
</dbReference>
<dbReference type="EMBL" id="CP025958">
    <property type="protein sequence ID" value="AWM42185.1"/>
    <property type="molecule type" value="Genomic_DNA"/>
</dbReference>
<dbReference type="SUPFAM" id="SSF51735">
    <property type="entry name" value="NAD(P)-binding Rossmann-fold domains"/>
    <property type="match status" value="1"/>
</dbReference>
<dbReference type="Pfam" id="PF00107">
    <property type="entry name" value="ADH_zinc_N"/>
    <property type="match status" value="1"/>
</dbReference>
<dbReference type="SUPFAM" id="SSF50129">
    <property type="entry name" value="GroES-like"/>
    <property type="match status" value="1"/>
</dbReference>
<gene>
    <name evidence="2" type="ORF">C1280_08990</name>
</gene>
<name>A0A2Z3HGT3_9BACT</name>
<dbReference type="InterPro" id="IPR036291">
    <property type="entry name" value="NAD(P)-bd_dom_sf"/>
</dbReference>
<dbReference type="RefSeq" id="WP_010052708.1">
    <property type="nucleotide sequence ID" value="NZ_CP025958.1"/>
</dbReference>
<dbReference type="InterPro" id="IPR020843">
    <property type="entry name" value="ER"/>
</dbReference>
<dbReference type="Gene3D" id="3.40.50.720">
    <property type="entry name" value="NAD(P)-binding Rossmann-like Domain"/>
    <property type="match status" value="1"/>
</dbReference>
<dbReference type="InterPro" id="IPR013149">
    <property type="entry name" value="ADH-like_C"/>
</dbReference>
<sequence>MKALVLNGGFGLDHLALEERPEPVPGAGEVLVRVRAASLNFRDLMLVKGQYNPKLAMPRVMGSDAAGEVVAAGAGVTRFKPGDRVANTFMPLWEEGAITGAAAGATYGSERDGVFAELVAVHERALVAVPPHLSYEEAATLPCAAVTAWNALTAAGTGPGTTVLLQGTGGVSIFALQLATALGARALITSSSDDKLARAARLGAAAGVNYRTDPDWDKWARQQTGGAGADVVIEVGGAGTLDRSIRAVKTGGHVAVIGVLTGGGTVNPVPVLMKAVRLQGVFVGSRAMFEEMNRVITERQIRPVVDRTFPFADAVAALRHMEGGSHFGKVVLSMTAPGHG</sequence>
<dbReference type="PANTHER" id="PTHR45033:SF2">
    <property type="entry name" value="ZINC-TYPE ALCOHOL DEHYDROGENASE-LIKE PROTEIN C1773.06C"/>
    <property type="match status" value="1"/>
</dbReference>
<dbReference type="KEGG" id="gog:C1280_08990"/>
<dbReference type="PANTHER" id="PTHR45033">
    <property type="match status" value="1"/>
</dbReference>
<organism evidence="2 3">
    <name type="scientific">Gemmata obscuriglobus</name>
    <dbReference type="NCBI Taxonomy" id="114"/>
    <lineage>
        <taxon>Bacteria</taxon>
        <taxon>Pseudomonadati</taxon>
        <taxon>Planctomycetota</taxon>
        <taxon>Planctomycetia</taxon>
        <taxon>Gemmatales</taxon>
        <taxon>Gemmataceae</taxon>
        <taxon>Gemmata</taxon>
    </lineage>
</organism>
<evidence type="ECO:0000313" key="3">
    <source>
        <dbReference type="Proteomes" id="UP000245802"/>
    </source>
</evidence>
<dbReference type="AlphaFoldDB" id="A0A2Z3HGT3"/>
<dbReference type="CDD" id="cd08276">
    <property type="entry name" value="MDR7"/>
    <property type="match status" value="1"/>
</dbReference>
<dbReference type="Proteomes" id="UP000245802">
    <property type="component" value="Chromosome"/>
</dbReference>
<evidence type="ECO:0000313" key="2">
    <source>
        <dbReference type="EMBL" id="AWM42185.1"/>
    </source>
</evidence>
<dbReference type="SMART" id="SM00829">
    <property type="entry name" value="PKS_ER"/>
    <property type="match status" value="1"/>
</dbReference>
<dbReference type="InterPro" id="IPR011032">
    <property type="entry name" value="GroES-like_sf"/>
</dbReference>
<accession>A0A2Z3HGT3</accession>
<proteinExistence type="predicted"/>
<feature type="domain" description="Enoyl reductase (ER)" evidence="1">
    <location>
        <begin position="11"/>
        <end position="332"/>
    </location>
</feature>
<dbReference type="InterPro" id="IPR052711">
    <property type="entry name" value="Zinc_ADH-like"/>
</dbReference>
<keyword evidence="3" id="KW-1185">Reference proteome</keyword>
<reference evidence="2 3" key="1">
    <citation type="submission" date="2018-01" db="EMBL/GenBank/DDBJ databases">
        <title>G. obscuriglobus.</title>
        <authorList>
            <person name="Franke J."/>
            <person name="Blomberg W."/>
            <person name="Selmecki A."/>
        </authorList>
    </citation>
    <scope>NUCLEOTIDE SEQUENCE [LARGE SCALE GENOMIC DNA]</scope>
    <source>
        <strain evidence="2 3">DSM 5831</strain>
    </source>
</reference>
<protein>
    <submittedName>
        <fullName evidence="2">NAD(P)-dependent alcohol dehydrogenase</fullName>
    </submittedName>
</protein>
<dbReference type="InterPro" id="IPR013154">
    <property type="entry name" value="ADH-like_N"/>
</dbReference>
<dbReference type="OrthoDB" id="9787435at2"/>
<evidence type="ECO:0000259" key="1">
    <source>
        <dbReference type="SMART" id="SM00829"/>
    </source>
</evidence>